<dbReference type="Proteomes" id="UP000694405">
    <property type="component" value="Chromosome 8"/>
</dbReference>
<name>A0A8V5G6D9_MELUD</name>
<dbReference type="PANTHER" id="PTHR10509">
    <property type="entry name" value="O-METHYLTRANSFERASE-RELATED"/>
    <property type="match status" value="1"/>
</dbReference>
<comment type="similarity">
    <text evidence="4">Belongs to the class I-like SAM-binding methyltransferase superfamily. Cation-dependent O-methyltransferase family.</text>
</comment>
<keyword evidence="1" id="KW-0489">Methyltransferase</keyword>
<evidence type="ECO:0000256" key="3">
    <source>
        <dbReference type="ARBA" id="ARBA00022691"/>
    </source>
</evidence>
<proteinExistence type="inferred from homology"/>
<dbReference type="GO" id="GO:0032259">
    <property type="term" value="P:methylation"/>
    <property type="evidence" value="ECO:0007669"/>
    <property type="project" value="UniProtKB-KW"/>
</dbReference>
<dbReference type="PANTHER" id="PTHR10509:SF93">
    <property type="entry name" value="CATECHOL O-METHYLTRANSFERASE DOMAIN-CONTAINING PROTEIN 1"/>
    <property type="match status" value="1"/>
</dbReference>
<protein>
    <recommendedName>
        <fullName evidence="8">Catechol-O-methyltransferase domain containing 1</fullName>
    </recommendedName>
</protein>
<evidence type="ECO:0000313" key="7">
    <source>
        <dbReference type="Proteomes" id="UP000694405"/>
    </source>
</evidence>
<keyword evidence="3" id="KW-0949">S-adenosyl-L-methionine</keyword>
<gene>
    <name evidence="6" type="primary">LOC101871803</name>
</gene>
<sequence length="447" mass="48325">MHLTWKVFQKGAATAAEETVPFPLSWKIFLNFFHLETHSSFTHGTEPPQPYMLLVMNLHTPQLHQSALLALTELGSASKCASKAHRSLRGGGGTTPGAAFVTSHAATEHAGGGKRSPPASKAQHRAPRGTCGTSNTALPGGRGRSSSPGPPHSAPPHMPPGPAPPAASARPTPVCDRAAPLPSRLGPEMPLFSVPKEVAVGTAMLGVAFATGMLAGKRYPLIFGTPKSPRSIIGKSSPIRQYILDHSLREHPILKKLRLLTADHPWGRMMVSCDQAQFMANLVKLIKAKKVIEIGVFTGYNALNMALVLPDNGRVVACDINEDYVKIGKPLWKEAGVEHKIDLRIKPAIQTLDELLASGEAETFDFAFIDADKESYNEYYEKCLRLIKKGGIIAIDNVLWNGKVLNPRKDDLAAQSIHHLNEKLLRDARVSISMIPMGDGVTLAFKL</sequence>
<dbReference type="GO" id="GO:0008171">
    <property type="term" value="F:O-methyltransferase activity"/>
    <property type="evidence" value="ECO:0007669"/>
    <property type="project" value="InterPro"/>
</dbReference>
<dbReference type="PROSITE" id="PS51682">
    <property type="entry name" value="SAM_OMT_I"/>
    <property type="match status" value="1"/>
</dbReference>
<evidence type="ECO:0000256" key="1">
    <source>
        <dbReference type="ARBA" id="ARBA00022603"/>
    </source>
</evidence>
<evidence type="ECO:0000313" key="6">
    <source>
        <dbReference type="Ensembl" id="ENSMUNP00000029835.1"/>
    </source>
</evidence>
<dbReference type="GO" id="GO:0008757">
    <property type="term" value="F:S-adenosylmethionine-dependent methyltransferase activity"/>
    <property type="evidence" value="ECO:0007669"/>
    <property type="project" value="TreeGrafter"/>
</dbReference>
<keyword evidence="2" id="KW-0808">Transferase</keyword>
<organism evidence="6 7">
    <name type="scientific">Melopsittacus undulatus</name>
    <name type="common">Budgerigar</name>
    <name type="synonym">Psittacus undulatus</name>
    <dbReference type="NCBI Taxonomy" id="13146"/>
    <lineage>
        <taxon>Eukaryota</taxon>
        <taxon>Metazoa</taxon>
        <taxon>Chordata</taxon>
        <taxon>Craniata</taxon>
        <taxon>Vertebrata</taxon>
        <taxon>Euteleostomi</taxon>
        <taxon>Archelosauria</taxon>
        <taxon>Archosauria</taxon>
        <taxon>Dinosauria</taxon>
        <taxon>Saurischia</taxon>
        <taxon>Theropoda</taxon>
        <taxon>Coelurosauria</taxon>
        <taxon>Aves</taxon>
        <taxon>Neognathae</taxon>
        <taxon>Neoaves</taxon>
        <taxon>Telluraves</taxon>
        <taxon>Australaves</taxon>
        <taxon>Psittaciformes</taxon>
        <taxon>Psittaculidae</taxon>
        <taxon>Melopsittacus</taxon>
    </lineage>
</organism>
<dbReference type="Ensembl" id="ENSMUNT00000028596.1">
    <property type="protein sequence ID" value="ENSMUNP00000028179.1"/>
    <property type="gene ID" value="ENSMUNG00000019347.1"/>
</dbReference>
<dbReference type="SUPFAM" id="SSF53335">
    <property type="entry name" value="S-adenosyl-L-methionine-dependent methyltransferases"/>
    <property type="match status" value="1"/>
</dbReference>
<dbReference type="Pfam" id="PF01596">
    <property type="entry name" value="Methyltransf_3"/>
    <property type="match status" value="1"/>
</dbReference>
<dbReference type="AlphaFoldDB" id="A0A8V5G6D9"/>
<keyword evidence="7" id="KW-1185">Reference proteome</keyword>
<dbReference type="CDD" id="cd02440">
    <property type="entry name" value="AdoMet_MTases"/>
    <property type="match status" value="1"/>
</dbReference>
<reference evidence="6" key="1">
    <citation type="submission" date="2020-03" db="EMBL/GenBank/DDBJ databases">
        <title>Melopsittacus undulatus (budgerigar) genome, bMelUnd1, maternal haplotype with Z.</title>
        <authorList>
            <person name="Gedman G."/>
            <person name="Mountcastle J."/>
            <person name="Haase B."/>
            <person name="Formenti G."/>
            <person name="Wright T."/>
            <person name="Apodaca J."/>
            <person name="Pelan S."/>
            <person name="Chow W."/>
            <person name="Rhie A."/>
            <person name="Howe K."/>
            <person name="Fedrigo O."/>
            <person name="Jarvis E.D."/>
        </authorList>
    </citation>
    <scope>NUCLEOTIDE SEQUENCE [LARGE SCALE GENOMIC DNA]</scope>
</reference>
<dbReference type="InterPro" id="IPR029063">
    <property type="entry name" value="SAM-dependent_MTases_sf"/>
</dbReference>
<dbReference type="InterPro" id="IPR002935">
    <property type="entry name" value="SAM_O-MeTrfase"/>
</dbReference>
<feature type="compositionally biased region" description="Pro residues" evidence="5">
    <location>
        <begin position="148"/>
        <end position="165"/>
    </location>
</feature>
<evidence type="ECO:0000256" key="2">
    <source>
        <dbReference type="ARBA" id="ARBA00022679"/>
    </source>
</evidence>
<dbReference type="Gene3D" id="3.40.50.150">
    <property type="entry name" value="Vaccinia Virus protein VP39"/>
    <property type="match status" value="1"/>
</dbReference>
<evidence type="ECO:0000256" key="5">
    <source>
        <dbReference type="SAM" id="MobiDB-lite"/>
    </source>
</evidence>
<evidence type="ECO:0008006" key="8">
    <source>
        <dbReference type="Google" id="ProtNLM"/>
    </source>
</evidence>
<dbReference type="Ensembl" id="ENSMUNT00000031414.1">
    <property type="protein sequence ID" value="ENSMUNP00000029835.1"/>
    <property type="gene ID" value="ENSMUNG00000019347.1"/>
</dbReference>
<reference evidence="6" key="2">
    <citation type="submission" date="2025-05" db="UniProtKB">
        <authorList>
            <consortium name="Ensembl"/>
        </authorList>
    </citation>
    <scope>IDENTIFICATION</scope>
</reference>
<evidence type="ECO:0000256" key="4">
    <source>
        <dbReference type="ARBA" id="ARBA00023453"/>
    </source>
</evidence>
<feature type="region of interest" description="Disordered" evidence="5">
    <location>
        <begin position="105"/>
        <end position="181"/>
    </location>
</feature>
<dbReference type="InterPro" id="IPR050362">
    <property type="entry name" value="Cation-dep_OMT"/>
</dbReference>
<accession>A0A8V5G6D9</accession>